<keyword evidence="5 7" id="KW-1133">Transmembrane helix</keyword>
<feature type="transmembrane region" description="Helical" evidence="7">
    <location>
        <begin position="134"/>
        <end position="155"/>
    </location>
</feature>
<dbReference type="EMBL" id="SMAL01000001">
    <property type="protein sequence ID" value="TCT16757.1"/>
    <property type="molecule type" value="Genomic_DNA"/>
</dbReference>
<evidence type="ECO:0000313" key="8">
    <source>
        <dbReference type="EMBL" id="TCT16757.1"/>
    </source>
</evidence>
<dbReference type="PANTHER" id="PTHR34229">
    <property type="entry name" value="METAL TRANSPORT PROTEIN HI_1621-RELATED"/>
    <property type="match status" value="1"/>
</dbReference>
<feature type="transmembrane region" description="Helical" evidence="7">
    <location>
        <begin position="43"/>
        <end position="64"/>
    </location>
</feature>
<gene>
    <name evidence="8" type="ORF">EDC18_10152</name>
</gene>
<dbReference type="GO" id="GO:0005886">
    <property type="term" value="C:plasma membrane"/>
    <property type="evidence" value="ECO:0007669"/>
    <property type="project" value="UniProtKB-SubCell"/>
</dbReference>
<dbReference type="GO" id="GO:0000041">
    <property type="term" value="P:transition metal ion transport"/>
    <property type="evidence" value="ECO:0007669"/>
    <property type="project" value="InterPro"/>
</dbReference>
<dbReference type="Proteomes" id="UP000294902">
    <property type="component" value="Unassembled WGS sequence"/>
</dbReference>
<keyword evidence="6 7" id="KW-0472">Membrane</keyword>
<feature type="transmembrane region" description="Helical" evidence="7">
    <location>
        <begin position="12"/>
        <end position="31"/>
    </location>
</feature>
<comment type="subcellular location">
    <subcellularLocation>
        <location evidence="1">Cell membrane</location>
        <topology evidence="1">Multi-pass membrane protein</topology>
    </subcellularLocation>
</comment>
<evidence type="ECO:0000256" key="3">
    <source>
        <dbReference type="ARBA" id="ARBA00022475"/>
    </source>
</evidence>
<accession>A0A4R3MNE1</accession>
<dbReference type="Gene3D" id="1.10.1760.20">
    <property type="match status" value="1"/>
</dbReference>
<dbReference type="InterPro" id="IPR002751">
    <property type="entry name" value="CbiM/NikMN"/>
</dbReference>
<sequence length="241" mass="26246">MSHLHVPDGIMPFYVWFGGYVLTFVIIFIITKKLIVNETRKKIPYTGVAAALMLITMSIPLGIIPVHLGLATLTGILVGPSLGFLAVFVVNMLLAFIGHGGLTVVGLNTLVIGLELVIGVYVFRFLVKKYSTSLSASVGTALAILVSLAFMFGIVGNAVGFVETIPHHHNEHNEVENGESIQEETFAEAVSEVKYFIFTGWTALVLIFAAGILVEVLITIGIIRFFMNVRPDIIKSSHRFT</sequence>
<evidence type="ECO:0000256" key="7">
    <source>
        <dbReference type="SAM" id="Phobius"/>
    </source>
</evidence>
<evidence type="ECO:0000256" key="4">
    <source>
        <dbReference type="ARBA" id="ARBA00022692"/>
    </source>
</evidence>
<feature type="transmembrane region" description="Helical" evidence="7">
    <location>
        <begin position="104"/>
        <end position="127"/>
    </location>
</feature>
<keyword evidence="2" id="KW-0813">Transport</keyword>
<evidence type="ECO:0000313" key="9">
    <source>
        <dbReference type="Proteomes" id="UP000294902"/>
    </source>
</evidence>
<dbReference type="Pfam" id="PF01891">
    <property type="entry name" value="CbiM"/>
    <property type="match status" value="1"/>
</dbReference>
<comment type="caution">
    <text evidence="8">The sequence shown here is derived from an EMBL/GenBank/DDBJ whole genome shotgun (WGS) entry which is preliminary data.</text>
</comment>
<evidence type="ECO:0000256" key="6">
    <source>
        <dbReference type="ARBA" id="ARBA00023136"/>
    </source>
</evidence>
<dbReference type="AlphaFoldDB" id="A0A4R3MNE1"/>
<name>A0A4R3MNE1_9FIRM</name>
<feature type="transmembrane region" description="Helical" evidence="7">
    <location>
        <begin position="76"/>
        <end position="98"/>
    </location>
</feature>
<evidence type="ECO:0000256" key="1">
    <source>
        <dbReference type="ARBA" id="ARBA00004651"/>
    </source>
</evidence>
<proteinExistence type="predicted"/>
<keyword evidence="9" id="KW-1185">Reference proteome</keyword>
<evidence type="ECO:0000256" key="5">
    <source>
        <dbReference type="ARBA" id="ARBA00022989"/>
    </source>
</evidence>
<protein>
    <submittedName>
        <fullName evidence="8">Cobalt/nickel transport system permease protein</fullName>
    </submittedName>
</protein>
<feature type="transmembrane region" description="Helical" evidence="7">
    <location>
        <begin position="201"/>
        <end position="227"/>
    </location>
</feature>
<dbReference type="OrthoDB" id="5395048at2"/>
<reference evidence="8 9" key="1">
    <citation type="submission" date="2019-03" db="EMBL/GenBank/DDBJ databases">
        <title>Genomic Encyclopedia of Type Strains, Phase IV (KMG-IV): sequencing the most valuable type-strain genomes for metagenomic binning, comparative biology and taxonomic classification.</title>
        <authorList>
            <person name="Goeker M."/>
        </authorList>
    </citation>
    <scope>NUCLEOTIDE SEQUENCE [LARGE SCALE GENOMIC DNA]</scope>
    <source>
        <strain evidence="8 9">DSM 24629</strain>
    </source>
</reference>
<keyword evidence="4 7" id="KW-0812">Transmembrane</keyword>
<dbReference type="RefSeq" id="WP_132249092.1">
    <property type="nucleotide sequence ID" value="NZ_SMAL01000001.1"/>
</dbReference>
<dbReference type="PANTHER" id="PTHR34229:SF1">
    <property type="entry name" value="METAL TRANSPORT PROTEIN HI_1621-RELATED"/>
    <property type="match status" value="1"/>
</dbReference>
<keyword evidence="3" id="KW-1003">Cell membrane</keyword>
<evidence type="ECO:0000256" key="2">
    <source>
        <dbReference type="ARBA" id="ARBA00022448"/>
    </source>
</evidence>
<organism evidence="8 9">
    <name type="scientific">Natranaerovirga pectinivora</name>
    <dbReference type="NCBI Taxonomy" id="682400"/>
    <lineage>
        <taxon>Bacteria</taxon>
        <taxon>Bacillati</taxon>
        <taxon>Bacillota</taxon>
        <taxon>Clostridia</taxon>
        <taxon>Lachnospirales</taxon>
        <taxon>Natranaerovirgaceae</taxon>
        <taxon>Natranaerovirga</taxon>
    </lineage>
</organism>